<dbReference type="RefSeq" id="XP_012652614.1">
    <property type="nucleotide sequence ID" value="XM_012797160.1"/>
</dbReference>
<accession>W7XIT6</accession>
<reference evidence="2" key="1">
    <citation type="journal article" date="2006" name="PLoS Biol.">
        <title>Macronuclear genome sequence of the ciliate Tetrahymena thermophila, a model eukaryote.</title>
        <authorList>
            <person name="Eisen J.A."/>
            <person name="Coyne R.S."/>
            <person name="Wu M."/>
            <person name="Wu D."/>
            <person name="Thiagarajan M."/>
            <person name="Wortman J.R."/>
            <person name="Badger J.H."/>
            <person name="Ren Q."/>
            <person name="Amedeo P."/>
            <person name="Jones K.M."/>
            <person name="Tallon L.J."/>
            <person name="Delcher A.L."/>
            <person name="Salzberg S.L."/>
            <person name="Silva J.C."/>
            <person name="Haas B.J."/>
            <person name="Majoros W.H."/>
            <person name="Farzad M."/>
            <person name="Carlton J.M."/>
            <person name="Smith R.K. Jr."/>
            <person name="Garg J."/>
            <person name="Pearlman R.E."/>
            <person name="Karrer K.M."/>
            <person name="Sun L."/>
            <person name="Manning G."/>
            <person name="Elde N.C."/>
            <person name="Turkewitz A.P."/>
            <person name="Asai D.J."/>
            <person name="Wilkes D.E."/>
            <person name="Wang Y."/>
            <person name="Cai H."/>
            <person name="Collins K."/>
            <person name="Stewart B.A."/>
            <person name="Lee S.R."/>
            <person name="Wilamowska K."/>
            <person name="Weinberg Z."/>
            <person name="Ruzzo W.L."/>
            <person name="Wloga D."/>
            <person name="Gaertig J."/>
            <person name="Frankel J."/>
            <person name="Tsao C.-C."/>
            <person name="Gorovsky M.A."/>
            <person name="Keeling P.J."/>
            <person name="Waller R.F."/>
            <person name="Patron N.J."/>
            <person name="Cherry J.M."/>
            <person name="Stover N.A."/>
            <person name="Krieger C.J."/>
            <person name="del Toro C."/>
            <person name="Ryder H.F."/>
            <person name="Williamson S.C."/>
            <person name="Barbeau R.A."/>
            <person name="Hamilton E.P."/>
            <person name="Orias E."/>
        </authorList>
    </citation>
    <scope>NUCLEOTIDE SEQUENCE [LARGE SCALE GENOMIC DNA]</scope>
    <source>
        <strain evidence="2">SB210</strain>
    </source>
</reference>
<keyword evidence="2" id="KW-1185">Reference proteome</keyword>
<evidence type="ECO:0000313" key="2">
    <source>
        <dbReference type="Proteomes" id="UP000009168"/>
    </source>
</evidence>
<dbReference type="GeneID" id="24436941"/>
<dbReference type="Proteomes" id="UP000009168">
    <property type="component" value="Unassembled WGS sequence"/>
</dbReference>
<proteinExistence type="predicted"/>
<dbReference type="InParanoid" id="W7XIT6"/>
<name>W7XIT6_TETTS</name>
<sequence length="167" mass="20152">MRFILLKFFNNLKNYNVIIVNFAHHQGIVCKIIQIIDLKQKNNNINNIFQKCKVNKKIKYIKKIFKKKILKLKTKDYQRLLTYIASFLLKNNIQLLKHKRLLLNKTSLMNQFLLKKNGILLNINRFLLNINRFLLKKNRFLLKKTSIFNRSLLKKTRCKKNSNNYVI</sequence>
<organism evidence="1 2">
    <name type="scientific">Tetrahymena thermophila (strain SB210)</name>
    <dbReference type="NCBI Taxonomy" id="312017"/>
    <lineage>
        <taxon>Eukaryota</taxon>
        <taxon>Sar</taxon>
        <taxon>Alveolata</taxon>
        <taxon>Ciliophora</taxon>
        <taxon>Intramacronucleata</taxon>
        <taxon>Oligohymenophorea</taxon>
        <taxon>Hymenostomatida</taxon>
        <taxon>Tetrahymenina</taxon>
        <taxon>Tetrahymenidae</taxon>
        <taxon>Tetrahymena</taxon>
    </lineage>
</organism>
<dbReference type="EMBL" id="GG662720">
    <property type="protein sequence ID" value="EWS74901.1"/>
    <property type="molecule type" value="Genomic_DNA"/>
</dbReference>
<protein>
    <submittedName>
        <fullName evidence="1">Uncharacterized protein</fullName>
    </submittedName>
</protein>
<evidence type="ECO:0000313" key="1">
    <source>
        <dbReference type="EMBL" id="EWS74901.1"/>
    </source>
</evidence>
<dbReference type="AlphaFoldDB" id="W7XIT6"/>
<gene>
    <name evidence="1" type="ORF">TTHERM_000037588</name>
</gene>
<dbReference type="KEGG" id="tet:TTHERM_000037588"/>